<dbReference type="EMBL" id="CVLB01000001">
    <property type="protein sequence ID" value="CRF32024.1"/>
    <property type="molecule type" value="Genomic_DNA"/>
</dbReference>
<keyword evidence="2" id="KW-1185">Reference proteome</keyword>
<evidence type="ECO:0000313" key="2">
    <source>
        <dbReference type="Proteomes" id="UP000043763"/>
    </source>
</evidence>
<name>A0A0G4K4M4_9SPIR</name>
<organism evidence="1 2">
    <name type="scientific">Brachyspira suanatina</name>
    <dbReference type="NCBI Taxonomy" id="381802"/>
    <lineage>
        <taxon>Bacteria</taxon>
        <taxon>Pseudomonadati</taxon>
        <taxon>Spirochaetota</taxon>
        <taxon>Spirochaetia</taxon>
        <taxon>Brachyspirales</taxon>
        <taxon>Brachyspiraceae</taxon>
        <taxon>Brachyspira</taxon>
    </lineage>
</organism>
<protein>
    <submittedName>
        <fullName evidence="1">Hypothetical membrane protein</fullName>
    </submittedName>
</protein>
<reference evidence="2" key="1">
    <citation type="submission" date="2015-04" db="EMBL/GenBank/DDBJ databases">
        <authorList>
            <person name="Mushtaq Mamoona"/>
        </authorList>
    </citation>
    <scope>NUCLEOTIDE SEQUENCE [LARGE SCALE GENOMIC DNA]</scope>
    <source>
        <strain evidence="2">AN4859/03</strain>
    </source>
</reference>
<sequence>MKKIIIFLFLFILSFSLISYAENRIYKFNNIDIEYDYSKDNNKLLGFFFPFINNTNSNKIIIQDRYKGISYTNLNKSLINDPEMVQLWKEWGIMK</sequence>
<proteinExistence type="predicted"/>
<gene>
    <name evidence="1" type="ORF">BRSU_0525</name>
</gene>
<evidence type="ECO:0000313" key="1">
    <source>
        <dbReference type="EMBL" id="CRF32024.1"/>
    </source>
</evidence>
<accession>A0A0G4K4M4</accession>
<dbReference type="OrthoDB" id="9911215at2"/>
<dbReference type="RefSeq" id="WP_048593655.1">
    <property type="nucleotide sequence ID" value="NZ_CVLB01000001.1"/>
</dbReference>
<dbReference type="Proteomes" id="UP000043763">
    <property type="component" value="Unassembled WGS sequence"/>
</dbReference>
<dbReference type="AlphaFoldDB" id="A0A0G4K4M4"/>